<feature type="domain" description="Putative beta-lactamase-inhibitor-like PepSY-like" evidence="2">
    <location>
        <begin position="60"/>
        <end position="141"/>
    </location>
</feature>
<organism evidence="3 4">
    <name type="scientific">Capnocytophaga stomatis</name>
    <dbReference type="NCBI Taxonomy" id="1848904"/>
    <lineage>
        <taxon>Bacteria</taxon>
        <taxon>Pseudomonadati</taxon>
        <taxon>Bacteroidota</taxon>
        <taxon>Flavobacteriia</taxon>
        <taxon>Flavobacteriales</taxon>
        <taxon>Flavobacteriaceae</taxon>
        <taxon>Capnocytophaga</taxon>
    </lineage>
</organism>
<feature type="domain" description="Putative beta-lactamase-inhibitor-like PepSY-like" evidence="2">
    <location>
        <begin position="460"/>
        <end position="541"/>
    </location>
</feature>
<dbReference type="PROSITE" id="PS51257">
    <property type="entry name" value="PROKAR_LIPOPROTEIN"/>
    <property type="match status" value="1"/>
</dbReference>
<keyword evidence="1" id="KW-0732">Signal</keyword>
<evidence type="ECO:0000256" key="1">
    <source>
        <dbReference type="SAM" id="SignalP"/>
    </source>
</evidence>
<protein>
    <submittedName>
        <fullName evidence="3">PepSY-like domain-containing protein</fullName>
    </submittedName>
</protein>
<evidence type="ECO:0000259" key="2">
    <source>
        <dbReference type="Pfam" id="PF11396"/>
    </source>
</evidence>
<dbReference type="RefSeq" id="WP_203967090.1">
    <property type="nucleotide sequence ID" value="NZ_BOPJ01000007.1"/>
</dbReference>
<feature type="signal peptide" evidence="1">
    <location>
        <begin position="1"/>
        <end position="21"/>
    </location>
</feature>
<dbReference type="Proteomes" id="UP001622370">
    <property type="component" value="Unassembled WGS sequence"/>
</dbReference>
<keyword evidence="4" id="KW-1185">Reference proteome</keyword>
<evidence type="ECO:0000313" key="3">
    <source>
        <dbReference type="EMBL" id="MFK8292936.1"/>
    </source>
</evidence>
<accession>A0ABW8Q9C4</accession>
<proteinExistence type="predicted"/>
<comment type="caution">
    <text evidence="3">The sequence shown here is derived from an EMBL/GenBank/DDBJ whole genome shotgun (WGS) entry which is preliminary data.</text>
</comment>
<dbReference type="Pfam" id="PF11396">
    <property type="entry name" value="PepSY_like"/>
    <property type="match status" value="4"/>
</dbReference>
<dbReference type="InterPro" id="IPR021533">
    <property type="entry name" value="PepSY-like"/>
</dbReference>
<dbReference type="Gene3D" id="3.40.1420.30">
    <property type="match status" value="4"/>
</dbReference>
<feature type="domain" description="Putative beta-lactamase-inhibitor-like PepSY-like" evidence="2">
    <location>
        <begin position="196"/>
        <end position="277"/>
    </location>
</feature>
<evidence type="ECO:0000313" key="4">
    <source>
        <dbReference type="Proteomes" id="UP001622370"/>
    </source>
</evidence>
<feature type="chain" id="PRO_5045459944" evidence="1">
    <location>
        <begin position="22"/>
        <end position="544"/>
    </location>
</feature>
<reference evidence="3 4" key="1">
    <citation type="journal article" date="2016" name="Sci. Rep.">
        <title>Whole genome sequencing identifies a novel species of the genus Capnocytophaga isolated from dog and cat bite wounds in humans.</title>
        <authorList>
            <person name="Zangenah S."/>
            <person name="Abbasi N."/>
            <person name="Andersson A.F."/>
            <person name="Bergman P."/>
        </authorList>
    </citation>
    <scope>NUCLEOTIDE SEQUENCE [LARGE SCALE GENOMIC DNA]</scope>
    <source>
        <strain evidence="3 4">W5</strain>
    </source>
</reference>
<name>A0ABW8Q9C4_9FLAO</name>
<dbReference type="SUPFAM" id="SSF160574">
    <property type="entry name" value="BT0923-like"/>
    <property type="match status" value="4"/>
</dbReference>
<sequence length="544" mass="58860">MRKLFSKLAIVALATSLMAFSCDKDDLIPYNNLPVAAQSFVSKHFSNADVIRTEKESNGTYSVDLSNGVEIDFDANGNWINVDARDGQALSNTAFIPQSILNHITKTYPNNAINSIEKKRTGYEVELVGIKDDVYFDVNGQPIGAGNNNGGNGNAGTGNATIIGTVPQVVQTNANSFLKAYFPSTAVVKIEVESNKVDYDLADGTDIDFDLKGNWINVDARDGQALSNTAFIPQSILNHLRTAYPNNAINGIEKTVTGYEVELVGIKNDIHFDANGQPIGAGGNTNTNVIGTVPQIVQTSANNFLAAYFPSVAVIKIEVESNKVDYDLANGVDIDFDFNGNWINVDARDGQALSNTAFIPQSILNHLRTAYPNNAINGIEKTVTGYEVELVGIKNDIHFNANGQPIGAGNNNGGNGNAGTGNTTIVGTVPQIVQTSANNFLAAYFPSVAVKKIEVESNKVEYDLVNGVDIDFDFNGNWINVDAPDRQSIPTGFIPAAIVRYVQTYYSRHAFNSIEKKANSYEVELVGFKKDLIFDLNGNFIRLD</sequence>
<feature type="domain" description="Putative beta-lactamase-inhibitor-like PepSY-like" evidence="2">
    <location>
        <begin position="323"/>
        <end position="404"/>
    </location>
</feature>
<gene>
    <name evidence="3" type="ORF">ACI76L_03990</name>
</gene>
<dbReference type="EMBL" id="JBJGWJ010000002">
    <property type="protein sequence ID" value="MFK8292936.1"/>
    <property type="molecule type" value="Genomic_DNA"/>
</dbReference>